<dbReference type="GO" id="GO:0016020">
    <property type="term" value="C:membrane"/>
    <property type="evidence" value="ECO:0007669"/>
    <property type="project" value="InterPro"/>
</dbReference>
<evidence type="ECO:0000256" key="1">
    <source>
        <dbReference type="ARBA" id="ARBA00000085"/>
    </source>
</evidence>
<evidence type="ECO:0000256" key="6">
    <source>
        <dbReference type="ARBA" id="ARBA00022777"/>
    </source>
</evidence>
<evidence type="ECO:0000256" key="3">
    <source>
        <dbReference type="ARBA" id="ARBA00022553"/>
    </source>
</evidence>
<evidence type="ECO:0000256" key="2">
    <source>
        <dbReference type="ARBA" id="ARBA00012438"/>
    </source>
</evidence>
<dbReference type="InterPro" id="IPR011712">
    <property type="entry name" value="Sig_transdc_His_kin_sub3_dim/P"/>
</dbReference>
<dbReference type="PANTHER" id="PTHR24421:SF10">
    <property type="entry name" value="NITRATE_NITRITE SENSOR PROTEIN NARQ"/>
    <property type="match status" value="1"/>
</dbReference>
<feature type="domain" description="Histidine kinase/HSP90-like ATPase" evidence="10">
    <location>
        <begin position="295"/>
        <end position="384"/>
    </location>
</feature>
<feature type="transmembrane region" description="Helical" evidence="9">
    <location>
        <begin position="43"/>
        <end position="61"/>
    </location>
</feature>
<evidence type="ECO:0000259" key="11">
    <source>
        <dbReference type="Pfam" id="PF07730"/>
    </source>
</evidence>
<feature type="transmembrane region" description="Helical" evidence="9">
    <location>
        <begin position="97"/>
        <end position="130"/>
    </location>
</feature>
<keyword evidence="13" id="KW-1185">Reference proteome</keyword>
<dbReference type="InterPro" id="IPR003594">
    <property type="entry name" value="HATPase_dom"/>
</dbReference>
<name>A0A4P6EMF6_9MICO</name>
<comment type="catalytic activity">
    <reaction evidence="1">
        <text>ATP + protein L-histidine = ADP + protein N-phospho-L-histidine.</text>
        <dbReference type="EC" id="2.7.13.3"/>
    </reaction>
</comment>
<sequence>MTTHVVASDADEYTRRFVGVSMLVRLLAILVAFVGLVGQTMTLPVLACAVALTASGLAVLMSERVAAFLAEHPFAFVADVLVTLAVIAVLGTETPFVLVTISTAIVVGFLLQPALAALCAVVLVAGYLLVETLQPPAVAGFMLTAGVPALYVGAVAVGGAARHAHRAHVAASRQAGEALLAAAAAEERARLAREMHDSLGKTLHGIALGAQALPRVVERDPARAQGFAAELAQGANRAALEARQLLARMRADQPDRPLAEVLRSQCDAWQRESGVPCHFRTDGAVDLSTSARYELLAIVAEALENARRHANARLVTVRLTGHADGGLEAVVTDDGAGFVVGPRARSPHGHFGLTGMAERAAFAGLSLQVRSTPAGGTTVVVSHPGHAREAA</sequence>
<protein>
    <recommendedName>
        <fullName evidence="2">histidine kinase</fullName>
        <ecNumber evidence="2">2.7.13.3</ecNumber>
    </recommendedName>
</protein>
<keyword evidence="9" id="KW-1133">Transmembrane helix</keyword>
<keyword evidence="9" id="KW-0812">Transmembrane</keyword>
<proteinExistence type="predicted"/>
<evidence type="ECO:0000313" key="13">
    <source>
        <dbReference type="Proteomes" id="UP000291758"/>
    </source>
</evidence>
<keyword evidence="3" id="KW-0597">Phosphoprotein</keyword>
<dbReference type="OrthoDB" id="144293at2"/>
<feature type="transmembrane region" description="Helical" evidence="9">
    <location>
        <begin position="137"/>
        <end position="161"/>
    </location>
</feature>
<dbReference type="Proteomes" id="UP000291758">
    <property type="component" value="Chromosome"/>
</dbReference>
<dbReference type="InterPro" id="IPR050482">
    <property type="entry name" value="Sensor_HK_TwoCompSys"/>
</dbReference>
<accession>A0A4P6EMF6</accession>
<dbReference type="GO" id="GO:0000155">
    <property type="term" value="F:phosphorelay sensor kinase activity"/>
    <property type="evidence" value="ECO:0007669"/>
    <property type="project" value="InterPro"/>
</dbReference>
<dbReference type="Pfam" id="PF07730">
    <property type="entry name" value="HisKA_3"/>
    <property type="match status" value="1"/>
</dbReference>
<reference evidence="12 13" key="1">
    <citation type="submission" date="2019-01" db="EMBL/GenBank/DDBJ databases">
        <title>Genome sequencing of strain 2JSPR-7.</title>
        <authorList>
            <person name="Heo J."/>
            <person name="Kim S.-J."/>
            <person name="Kim J.-S."/>
            <person name="Hong S.-B."/>
            <person name="Kwon S.-W."/>
        </authorList>
    </citation>
    <scope>NUCLEOTIDE SEQUENCE [LARGE SCALE GENOMIC DNA]</scope>
    <source>
        <strain evidence="12 13">2JSPR-7</strain>
    </source>
</reference>
<evidence type="ECO:0000313" key="12">
    <source>
        <dbReference type="EMBL" id="QAY63496.1"/>
    </source>
</evidence>
<evidence type="ECO:0000259" key="10">
    <source>
        <dbReference type="Pfam" id="PF02518"/>
    </source>
</evidence>
<dbReference type="KEGG" id="xyl:ET495_09790"/>
<keyword evidence="9" id="KW-0472">Membrane</keyword>
<dbReference type="PANTHER" id="PTHR24421">
    <property type="entry name" value="NITRATE/NITRITE SENSOR PROTEIN NARX-RELATED"/>
    <property type="match status" value="1"/>
</dbReference>
<dbReference type="SUPFAM" id="SSF55874">
    <property type="entry name" value="ATPase domain of HSP90 chaperone/DNA topoisomerase II/histidine kinase"/>
    <property type="match status" value="1"/>
</dbReference>
<keyword evidence="6" id="KW-0418">Kinase</keyword>
<organism evidence="12 13">
    <name type="scientific">Xylanimonas allomyrinae</name>
    <dbReference type="NCBI Taxonomy" id="2509459"/>
    <lineage>
        <taxon>Bacteria</taxon>
        <taxon>Bacillati</taxon>
        <taxon>Actinomycetota</taxon>
        <taxon>Actinomycetes</taxon>
        <taxon>Micrococcales</taxon>
        <taxon>Promicromonosporaceae</taxon>
        <taxon>Xylanimonas</taxon>
    </lineage>
</organism>
<dbReference type="EMBL" id="CP035495">
    <property type="protein sequence ID" value="QAY63496.1"/>
    <property type="molecule type" value="Genomic_DNA"/>
</dbReference>
<dbReference type="AlphaFoldDB" id="A0A4P6EMF6"/>
<feature type="domain" description="Signal transduction histidine kinase subgroup 3 dimerisation and phosphoacceptor" evidence="11">
    <location>
        <begin position="187"/>
        <end position="252"/>
    </location>
</feature>
<dbReference type="RefSeq" id="WP_129204611.1">
    <property type="nucleotide sequence ID" value="NZ_CP035495.1"/>
</dbReference>
<keyword evidence="8" id="KW-0902">Two-component regulatory system</keyword>
<gene>
    <name evidence="12" type="ORF">ET495_09790</name>
</gene>
<keyword evidence="4" id="KW-0808">Transferase</keyword>
<keyword evidence="7" id="KW-0067">ATP-binding</keyword>
<dbReference type="EC" id="2.7.13.3" evidence="2"/>
<keyword evidence="5" id="KW-0547">Nucleotide-binding</keyword>
<dbReference type="GO" id="GO:0005524">
    <property type="term" value="F:ATP binding"/>
    <property type="evidence" value="ECO:0007669"/>
    <property type="project" value="UniProtKB-KW"/>
</dbReference>
<evidence type="ECO:0000256" key="5">
    <source>
        <dbReference type="ARBA" id="ARBA00022741"/>
    </source>
</evidence>
<dbReference type="Gene3D" id="3.30.565.10">
    <property type="entry name" value="Histidine kinase-like ATPase, C-terminal domain"/>
    <property type="match status" value="1"/>
</dbReference>
<dbReference type="Gene3D" id="1.20.5.1930">
    <property type="match status" value="1"/>
</dbReference>
<dbReference type="GO" id="GO:0046983">
    <property type="term" value="F:protein dimerization activity"/>
    <property type="evidence" value="ECO:0007669"/>
    <property type="project" value="InterPro"/>
</dbReference>
<feature type="transmembrane region" description="Helical" evidence="9">
    <location>
        <begin position="73"/>
        <end position="91"/>
    </location>
</feature>
<evidence type="ECO:0000256" key="7">
    <source>
        <dbReference type="ARBA" id="ARBA00022840"/>
    </source>
</evidence>
<dbReference type="Pfam" id="PF02518">
    <property type="entry name" value="HATPase_c"/>
    <property type="match status" value="1"/>
</dbReference>
<dbReference type="CDD" id="cd16917">
    <property type="entry name" value="HATPase_UhpB-NarQ-NarX-like"/>
    <property type="match status" value="1"/>
</dbReference>
<evidence type="ECO:0000256" key="9">
    <source>
        <dbReference type="SAM" id="Phobius"/>
    </source>
</evidence>
<evidence type="ECO:0000256" key="8">
    <source>
        <dbReference type="ARBA" id="ARBA00023012"/>
    </source>
</evidence>
<dbReference type="InterPro" id="IPR036890">
    <property type="entry name" value="HATPase_C_sf"/>
</dbReference>
<evidence type="ECO:0000256" key="4">
    <source>
        <dbReference type="ARBA" id="ARBA00022679"/>
    </source>
</evidence>
<feature type="transmembrane region" description="Helical" evidence="9">
    <location>
        <begin position="17"/>
        <end position="37"/>
    </location>
</feature>